<evidence type="ECO:0000313" key="2">
    <source>
        <dbReference type="Proteomes" id="UP000033616"/>
    </source>
</evidence>
<dbReference type="AlphaFoldDB" id="A0A0F3MPC5"/>
<dbReference type="OrthoDB" id="978336at2"/>
<keyword evidence="2" id="KW-1185">Reference proteome</keyword>
<organism evidence="1 2">
    <name type="scientific">Orientia chuto str. Dubai</name>
    <dbReference type="NCBI Taxonomy" id="1359168"/>
    <lineage>
        <taxon>Bacteria</taxon>
        <taxon>Pseudomonadati</taxon>
        <taxon>Pseudomonadota</taxon>
        <taxon>Alphaproteobacteria</taxon>
        <taxon>Rickettsiales</taxon>
        <taxon>Rickettsiaceae</taxon>
        <taxon>Rickettsieae</taxon>
        <taxon>Orientia</taxon>
    </lineage>
</organism>
<name>A0A0F3MPC5_9RICK</name>
<dbReference type="RefSeq" id="WP_045797170.1">
    <property type="nucleotide sequence ID" value="NZ_LANP01000009.1"/>
</dbReference>
<dbReference type="Proteomes" id="UP000033616">
    <property type="component" value="Unassembled WGS sequence"/>
</dbReference>
<dbReference type="PATRIC" id="fig|1359168.3.peg.1222"/>
<accession>A0A0F3MPC5</accession>
<evidence type="ECO:0000313" key="1">
    <source>
        <dbReference type="EMBL" id="KJV56464.1"/>
    </source>
</evidence>
<reference evidence="1 2" key="1">
    <citation type="submission" date="2015-02" db="EMBL/GenBank/DDBJ databases">
        <title>Genome Sequencing of Rickettsiales.</title>
        <authorList>
            <person name="Daugherty S.C."/>
            <person name="Su Q."/>
            <person name="Abolude K."/>
            <person name="Beier-Sexton M."/>
            <person name="Carlyon J.A."/>
            <person name="Carter R."/>
            <person name="Day N.P."/>
            <person name="Dumler S.J."/>
            <person name="Dyachenko V."/>
            <person name="Godinez A."/>
            <person name="Kurtti T.J."/>
            <person name="Lichay M."/>
            <person name="Mullins K.E."/>
            <person name="Ott S."/>
            <person name="Pappas-Brown V."/>
            <person name="Paris D.H."/>
            <person name="Patel P."/>
            <person name="Richards A.L."/>
            <person name="Sadzewicz L."/>
            <person name="Sears K."/>
            <person name="Seidman D."/>
            <person name="Sengamalay N."/>
            <person name="Stenos J."/>
            <person name="Tallon L.J."/>
            <person name="Vincent G."/>
            <person name="Fraser C.M."/>
            <person name="Munderloh U."/>
            <person name="Dunning-Hotopp J.C."/>
        </authorList>
    </citation>
    <scope>NUCLEOTIDE SEQUENCE [LARGE SCALE GENOMIC DNA]</scope>
    <source>
        <strain evidence="1 2">Fuller</strain>
    </source>
</reference>
<proteinExistence type="predicted"/>
<dbReference type="EMBL" id="LANP01000009">
    <property type="protein sequence ID" value="KJV56464.1"/>
    <property type="molecule type" value="Genomic_DNA"/>
</dbReference>
<sequence>MDNKQSLNHISIESKLINTDQNNNQQHLSDQQLSYGESIANLQDVQQSVCNLINEHFQKTDIDKLRKQYSTDNHLLDKLVTRLYSQLNANSNSKFFDSLIAISRQSAEAKQGIMHFRYKNQPILGSSKTSEVIVRDCRLQSDSNLETIIPIDKKPGEIPEHWLAVIANQARACCEFANMYLDQDSALHAKDSIVNLLKASKDRMMQKHIAEKELETISLKFNEQSLKVLKKYNNSAIPVSKDNIALIRDYSNFNDDHEHVVTISSEIDTSAKYPVIASMIAAPLSKNILQEYFQIANSKLEHNENIVDSTLKQQKAPLWFQKLSTLEQDLIIKQFEKITDNKHMLPTSLRNLPGLKNAYLEVRGISEDKQLLNSHLECRSGTLAQFSYSDKNEACRITNLNFKRAVELFDKHKVNIECLNTEFSSKRGILHNCMAAVMTEERRICNLMHKGIKSVEDGKSKQQLANLNIIATNNAATNYKNQALDTIAARSNTKKGNKISWITCKSGKDRTGIVAANNFITQLCNSIKQDNSKIAHSVMMSNHSEFLAGHHGCSRGTAGLKASGVFAGLKGHILSPYKNRMTPSAIANTNYIHFNSTWRKIANSISNIKKAIISSIKTIANIAFPRKHKDDNLEIQKGQNYKNNLNLYQDIQQQLDKKIVPNLKNHNMKISNDQYCNTPLNLRKKSILKTRF</sequence>
<protein>
    <submittedName>
        <fullName evidence="1">Tyrosine phosphatase family protein</fullName>
    </submittedName>
</protein>
<gene>
    <name evidence="1" type="ORF">OCHUTO_0452</name>
</gene>
<comment type="caution">
    <text evidence="1">The sequence shown here is derived from an EMBL/GenBank/DDBJ whole genome shotgun (WGS) entry which is preliminary data.</text>
</comment>